<dbReference type="RefSeq" id="WP_167205390.1">
    <property type="nucleotide sequence ID" value="NZ_CP050063.1"/>
</dbReference>
<reference evidence="4 5" key="1">
    <citation type="submission" date="2020-03" db="EMBL/GenBank/DDBJ databases">
        <authorList>
            <person name="Kim M.K."/>
        </authorList>
    </citation>
    <scope>NUCLEOTIDE SEQUENCE [LARGE SCALE GENOMIC DNA]</scope>
    <source>
        <strain evidence="4 5">BT328</strain>
    </source>
</reference>
<feature type="domain" description="N-acetyltransferase" evidence="3">
    <location>
        <begin position="2"/>
        <end position="165"/>
    </location>
</feature>
<evidence type="ECO:0000313" key="4">
    <source>
        <dbReference type="EMBL" id="QIP11824.1"/>
    </source>
</evidence>
<keyword evidence="2" id="KW-0012">Acyltransferase</keyword>
<accession>A0A6G9AHK9</accession>
<dbReference type="Pfam" id="PF00583">
    <property type="entry name" value="Acetyltransf_1"/>
    <property type="match status" value="1"/>
</dbReference>
<dbReference type="PROSITE" id="PS51186">
    <property type="entry name" value="GNAT"/>
    <property type="match status" value="1"/>
</dbReference>
<evidence type="ECO:0000256" key="1">
    <source>
        <dbReference type="ARBA" id="ARBA00022679"/>
    </source>
</evidence>
<dbReference type="Proteomes" id="UP000501802">
    <property type="component" value="Chromosome"/>
</dbReference>
<sequence length="173" mass="19623">MITYREATVDDAEQIARLHSLSWQQNYAGIWSDEFLNGNVLENRRQVWLERLGQPAVNQNVIVAESEGVICGFACAYANNDPHWGTLLDNLHVRREQKGQGIGTALIKLAARWAYDKKPDSGFYLWVLPQNTSARKFYQNLGAINHELVTHASPDGGFSDAYRYVWADVNQLI</sequence>
<dbReference type="InterPro" id="IPR050832">
    <property type="entry name" value="Bact_Acetyltransf"/>
</dbReference>
<keyword evidence="1 4" id="KW-0808">Transferase</keyword>
<dbReference type="Gene3D" id="3.40.630.30">
    <property type="match status" value="1"/>
</dbReference>
<dbReference type="PANTHER" id="PTHR43877:SF2">
    <property type="entry name" value="AMINOALKYLPHOSPHONATE N-ACETYLTRANSFERASE-RELATED"/>
    <property type="match status" value="1"/>
</dbReference>
<dbReference type="PANTHER" id="PTHR43877">
    <property type="entry name" value="AMINOALKYLPHOSPHONATE N-ACETYLTRANSFERASE-RELATED-RELATED"/>
    <property type="match status" value="1"/>
</dbReference>
<dbReference type="GO" id="GO:0016747">
    <property type="term" value="F:acyltransferase activity, transferring groups other than amino-acyl groups"/>
    <property type="evidence" value="ECO:0007669"/>
    <property type="project" value="InterPro"/>
</dbReference>
<evidence type="ECO:0000259" key="3">
    <source>
        <dbReference type="PROSITE" id="PS51186"/>
    </source>
</evidence>
<dbReference type="InterPro" id="IPR000182">
    <property type="entry name" value="GNAT_dom"/>
</dbReference>
<dbReference type="KEGG" id="spib:G8759_03865"/>
<organism evidence="4 5">
    <name type="scientific">Spirosoma aureum</name>
    <dbReference type="NCBI Taxonomy" id="2692134"/>
    <lineage>
        <taxon>Bacteria</taxon>
        <taxon>Pseudomonadati</taxon>
        <taxon>Bacteroidota</taxon>
        <taxon>Cytophagia</taxon>
        <taxon>Cytophagales</taxon>
        <taxon>Cytophagaceae</taxon>
        <taxon>Spirosoma</taxon>
    </lineage>
</organism>
<name>A0A6G9AHK9_9BACT</name>
<evidence type="ECO:0000313" key="5">
    <source>
        <dbReference type="Proteomes" id="UP000501802"/>
    </source>
</evidence>
<dbReference type="AlphaFoldDB" id="A0A6G9AHK9"/>
<gene>
    <name evidence="4" type="ORF">G8759_03865</name>
</gene>
<dbReference type="CDD" id="cd04301">
    <property type="entry name" value="NAT_SF"/>
    <property type="match status" value="1"/>
</dbReference>
<dbReference type="InterPro" id="IPR016181">
    <property type="entry name" value="Acyl_CoA_acyltransferase"/>
</dbReference>
<dbReference type="EMBL" id="CP050063">
    <property type="protein sequence ID" value="QIP11824.1"/>
    <property type="molecule type" value="Genomic_DNA"/>
</dbReference>
<proteinExistence type="predicted"/>
<dbReference type="SUPFAM" id="SSF55729">
    <property type="entry name" value="Acyl-CoA N-acyltransferases (Nat)"/>
    <property type="match status" value="1"/>
</dbReference>
<protein>
    <submittedName>
        <fullName evidence="4">GNAT family N-acetyltransferase</fullName>
    </submittedName>
</protein>
<evidence type="ECO:0000256" key="2">
    <source>
        <dbReference type="ARBA" id="ARBA00023315"/>
    </source>
</evidence>
<keyword evidence="5" id="KW-1185">Reference proteome</keyword>